<dbReference type="EMBL" id="CM000780">
    <property type="protein sequence ID" value="AQK49515.1"/>
    <property type="molecule type" value="Genomic_DNA"/>
</dbReference>
<organism evidence="1">
    <name type="scientific">Zea mays</name>
    <name type="common">Maize</name>
    <dbReference type="NCBI Taxonomy" id="4577"/>
    <lineage>
        <taxon>Eukaryota</taxon>
        <taxon>Viridiplantae</taxon>
        <taxon>Streptophyta</taxon>
        <taxon>Embryophyta</taxon>
        <taxon>Tracheophyta</taxon>
        <taxon>Spermatophyta</taxon>
        <taxon>Magnoliopsida</taxon>
        <taxon>Liliopsida</taxon>
        <taxon>Poales</taxon>
        <taxon>Poaceae</taxon>
        <taxon>PACMAD clade</taxon>
        <taxon>Panicoideae</taxon>
        <taxon>Andropogonodae</taxon>
        <taxon>Andropogoneae</taxon>
        <taxon>Tripsacinae</taxon>
        <taxon>Zea</taxon>
    </lineage>
</organism>
<gene>
    <name evidence="1" type="ORF">ZEAMMB73_Zm00001d049064</name>
</gene>
<sequence length="123" mass="13828">MAREIHGRQICAYLFLSSPQREIQVKHEELLEYAQSIISGLKRNDEIVSFTKESSDTTRGINGERSEIAEIEAASTGEAARLRAALWRAPPGAVRQPHQPFERLTQTCFDKSQAAILPFRTTT</sequence>
<reference evidence="1" key="1">
    <citation type="submission" date="2015-12" db="EMBL/GenBank/DDBJ databases">
        <title>Update maize B73 reference genome by single molecule sequencing technologies.</title>
        <authorList>
            <consortium name="Maize Genome Sequencing Project"/>
            <person name="Ware D."/>
        </authorList>
    </citation>
    <scope>NUCLEOTIDE SEQUENCE</scope>
    <source>
        <tissue evidence="1">Seedling</tissue>
    </source>
</reference>
<protein>
    <submittedName>
        <fullName evidence="1">Uncharacterized protein</fullName>
    </submittedName>
</protein>
<evidence type="ECO:0000313" key="1">
    <source>
        <dbReference type="EMBL" id="AQK49515.1"/>
    </source>
</evidence>
<dbReference type="AlphaFoldDB" id="A0A1D6PS21"/>
<dbReference type="InParanoid" id="A0A1D6PS21"/>
<accession>A0A1D6PS21</accession>
<dbReference type="EMBL" id="CM000780">
    <property type="protein sequence ID" value="AQK49514.1"/>
    <property type="molecule type" value="Genomic_DNA"/>
</dbReference>
<name>A0A1D6PS21_MAIZE</name>
<proteinExistence type="predicted"/>